<keyword evidence="3" id="KW-0547">Nucleotide-binding</keyword>
<evidence type="ECO:0000256" key="6">
    <source>
        <dbReference type="ARBA" id="ARBA00023136"/>
    </source>
</evidence>
<evidence type="ECO:0000256" key="4">
    <source>
        <dbReference type="ARBA" id="ARBA00022840"/>
    </source>
</evidence>
<dbReference type="EMBL" id="BAAASG010000002">
    <property type="protein sequence ID" value="GAA2477337.1"/>
    <property type="molecule type" value="Genomic_DNA"/>
</dbReference>
<feature type="domain" description="ABC transporter" evidence="8">
    <location>
        <begin position="356"/>
        <end position="590"/>
    </location>
</feature>
<dbReference type="PANTHER" id="PTHR43394:SF1">
    <property type="entry name" value="ATP-BINDING CASSETTE SUB-FAMILY B MEMBER 10, MITOCHONDRIAL"/>
    <property type="match status" value="1"/>
</dbReference>
<sequence length="593" mass="63243">MIGVAPPAYDPAAPTTAHTLPVGASATVRAYVAELFRRHRGAFLVLIAVNTAAVLASMTGPWLLGDLVQRVSDGARGLHLPLTVSLFVLALLVQAVFVRQVRLRGAMLGERMLADLREDFLVRSVGLPPGVLERAGTGDLLSRITTDIDRLANAMREAVPQLAIGVVWAVLLLGGLVVTVPPLAPAVLVAVPLLVAGCRWYFKRAPSGYRSEAAGYAAVAAALAETVDAGRTVEAHRLGGRRIELSERRVKEWTAWENYTLWLRSVLFPVINLTHVTVLASVLMIGGVFVLQGWIGVGQLTTGALIAQMLVDPVNLILRWYDELQVAQVSLARLVGVRDIEPDAGEDSLAPDGRDVHADQVHFGYREGVDVLRKVSLQVAPGTRLALVGPSGAGKSTLGRLLAGIYAPRDGRITLGGAELSRMPAERVRSHVALVNQEHHVFVGSLRDNLLLARTDAADAELWAALGAVDAEGWARALDGGLDTEVGSGGLALTPAQAQQIALARLVLADPHTLVLDEATSLLDPRAARHLERSLSRVLDGRTVVAIAHRLHTAHDADVIAVVENGRISELGSHDELVAAQGAYAALWRSWHG</sequence>
<dbReference type="Pfam" id="PF00005">
    <property type="entry name" value="ABC_tran"/>
    <property type="match status" value="1"/>
</dbReference>
<evidence type="ECO:0000259" key="9">
    <source>
        <dbReference type="PROSITE" id="PS50929"/>
    </source>
</evidence>
<dbReference type="GO" id="GO:0005524">
    <property type="term" value="F:ATP binding"/>
    <property type="evidence" value="ECO:0007669"/>
    <property type="project" value="UniProtKB-KW"/>
</dbReference>
<protein>
    <submittedName>
        <fullName evidence="10">ABC transporter ATP-binding protein</fullName>
    </submittedName>
</protein>
<gene>
    <name evidence="10" type="ORF">GCM10010276_11800</name>
</gene>
<feature type="transmembrane region" description="Helical" evidence="7">
    <location>
        <begin position="77"/>
        <end position="98"/>
    </location>
</feature>
<evidence type="ECO:0000313" key="11">
    <source>
        <dbReference type="Proteomes" id="UP001501777"/>
    </source>
</evidence>
<feature type="transmembrane region" description="Helical" evidence="7">
    <location>
        <begin position="183"/>
        <end position="202"/>
    </location>
</feature>
<keyword evidence="5 7" id="KW-1133">Transmembrane helix</keyword>
<reference evidence="11" key="1">
    <citation type="journal article" date="2019" name="Int. J. Syst. Evol. Microbiol.">
        <title>The Global Catalogue of Microorganisms (GCM) 10K type strain sequencing project: providing services to taxonomists for standard genome sequencing and annotation.</title>
        <authorList>
            <consortium name="The Broad Institute Genomics Platform"/>
            <consortium name="The Broad Institute Genome Sequencing Center for Infectious Disease"/>
            <person name="Wu L."/>
            <person name="Ma J."/>
        </authorList>
    </citation>
    <scope>NUCLEOTIDE SEQUENCE [LARGE SCALE GENOMIC DNA]</scope>
    <source>
        <strain evidence="11">JCM 4395</strain>
    </source>
</reference>
<dbReference type="SUPFAM" id="SSF90123">
    <property type="entry name" value="ABC transporter transmembrane region"/>
    <property type="match status" value="1"/>
</dbReference>
<dbReference type="InterPro" id="IPR011527">
    <property type="entry name" value="ABC1_TM_dom"/>
</dbReference>
<comment type="subcellular location">
    <subcellularLocation>
        <location evidence="1">Cell membrane</location>
        <topology evidence="1">Multi-pass membrane protein</topology>
    </subcellularLocation>
</comment>
<evidence type="ECO:0000259" key="8">
    <source>
        <dbReference type="PROSITE" id="PS50893"/>
    </source>
</evidence>
<dbReference type="PROSITE" id="PS50929">
    <property type="entry name" value="ABC_TM1F"/>
    <property type="match status" value="1"/>
</dbReference>
<dbReference type="SMART" id="SM00382">
    <property type="entry name" value="AAA"/>
    <property type="match status" value="1"/>
</dbReference>
<dbReference type="Gene3D" id="1.20.1560.10">
    <property type="entry name" value="ABC transporter type 1, transmembrane domain"/>
    <property type="match status" value="1"/>
</dbReference>
<keyword evidence="2 7" id="KW-0812">Transmembrane</keyword>
<keyword evidence="11" id="KW-1185">Reference proteome</keyword>
<dbReference type="Proteomes" id="UP001501777">
    <property type="component" value="Unassembled WGS sequence"/>
</dbReference>
<name>A0ABP5YFE4_STRLO</name>
<dbReference type="InterPro" id="IPR039421">
    <property type="entry name" value="Type_1_exporter"/>
</dbReference>
<evidence type="ECO:0000256" key="7">
    <source>
        <dbReference type="SAM" id="Phobius"/>
    </source>
</evidence>
<dbReference type="SUPFAM" id="SSF52540">
    <property type="entry name" value="P-loop containing nucleoside triphosphate hydrolases"/>
    <property type="match status" value="1"/>
</dbReference>
<evidence type="ECO:0000313" key="10">
    <source>
        <dbReference type="EMBL" id="GAA2477337.1"/>
    </source>
</evidence>
<feature type="domain" description="ABC transmembrane type-1" evidence="9">
    <location>
        <begin position="44"/>
        <end position="325"/>
    </location>
</feature>
<comment type="caution">
    <text evidence="10">The sequence shown here is derived from an EMBL/GenBank/DDBJ whole genome shotgun (WGS) entry which is preliminary data.</text>
</comment>
<evidence type="ECO:0000256" key="5">
    <source>
        <dbReference type="ARBA" id="ARBA00022989"/>
    </source>
</evidence>
<dbReference type="PROSITE" id="PS50893">
    <property type="entry name" value="ABC_TRANSPORTER_2"/>
    <property type="match status" value="1"/>
</dbReference>
<dbReference type="PANTHER" id="PTHR43394">
    <property type="entry name" value="ATP-DEPENDENT PERMEASE MDL1, MITOCHONDRIAL"/>
    <property type="match status" value="1"/>
</dbReference>
<dbReference type="InterPro" id="IPR036640">
    <property type="entry name" value="ABC1_TM_sf"/>
</dbReference>
<evidence type="ECO:0000256" key="1">
    <source>
        <dbReference type="ARBA" id="ARBA00004651"/>
    </source>
</evidence>
<dbReference type="InterPro" id="IPR003593">
    <property type="entry name" value="AAA+_ATPase"/>
</dbReference>
<keyword evidence="6 7" id="KW-0472">Membrane</keyword>
<dbReference type="Gene3D" id="3.40.50.300">
    <property type="entry name" value="P-loop containing nucleotide triphosphate hydrolases"/>
    <property type="match status" value="1"/>
</dbReference>
<proteinExistence type="predicted"/>
<dbReference type="InterPro" id="IPR027417">
    <property type="entry name" value="P-loop_NTPase"/>
</dbReference>
<evidence type="ECO:0000256" key="3">
    <source>
        <dbReference type="ARBA" id="ARBA00022741"/>
    </source>
</evidence>
<evidence type="ECO:0000256" key="2">
    <source>
        <dbReference type="ARBA" id="ARBA00022692"/>
    </source>
</evidence>
<keyword evidence="4 10" id="KW-0067">ATP-binding</keyword>
<dbReference type="RefSeq" id="WP_344398956.1">
    <property type="nucleotide sequence ID" value="NZ_BAAASG010000002.1"/>
</dbReference>
<dbReference type="CDD" id="cd07346">
    <property type="entry name" value="ABC_6TM_exporters"/>
    <property type="match status" value="1"/>
</dbReference>
<dbReference type="InterPro" id="IPR003439">
    <property type="entry name" value="ABC_transporter-like_ATP-bd"/>
</dbReference>
<feature type="transmembrane region" description="Helical" evidence="7">
    <location>
        <begin position="261"/>
        <end position="285"/>
    </location>
</feature>
<organism evidence="10 11">
    <name type="scientific">Streptomyces longisporus</name>
    <dbReference type="NCBI Taxonomy" id="1948"/>
    <lineage>
        <taxon>Bacteria</taxon>
        <taxon>Bacillati</taxon>
        <taxon>Actinomycetota</taxon>
        <taxon>Actinomycetes</taxon>
        <taxon>Kitasatosporales</taxon>
        <taxon>Streptomycetaceae</taxon>
        <taxon>Streptomyces</taxon>
    </lineage>
</organism>
<accession>A0ABP5YFE4</accession>
<feature type="transmembrane region" description="Helical" evidence="7">
    <location>
        <begin position="158"/>
        <end position="177"/>
    </location>
</feature>
<dbReference type="Pfam" id="PF00664">
    <property type="entry name" value="ABC_membrane"/>
    <property type="match status" value="1"/>
</dbReference>
<feature type="transmembrane region" description="Helical" evidence="7">
    <location>
        <begin position="43"/>
        <end position="65"/>
    </location>
</feature>